<protein>
    <recommendedName>
        <fullName evidence="4">H+/citrate symporter</fullName>
    </recommendedName>
</protein>
<feature type="transmembrane region" description="Helical" evidence="1">
    <location>
        <begin position="57"/>
        <end position="76"/>
    </location>
</feature>
<name>A0A316G5E7_9RHOB</name>
<dbReference type="AlphaFoldDB" id="A0A316G5E7"/>
<evidence type="ECO:0000313" key="2">
    <source>
        <dbReference type="EMBL" id="PWK55822.1"/>
    </source>
</evidence>
<gene>
    <name evidence="2" type="ORF">C8D95_106218</name>
</gene>
<keyword evidence="3" id="KW-1185">Reference proteome</keyword>
<dbReference type="EMBL" id="QGGV01000006">
    <property type="protein sequence ID" value="PWK55822.1"/>
    <property type="molecule type" value="Genomic_DNA"/>
</dbReference>
<feature type="transmembrane region" description="Helical" evidence="1">
    <location>
        <begin position="28"/>
        <end position="48"/>
    </location>
</feature>
<dbReference type="KEGG" id="salo:EF888_15845"/>
<feature type="transmembrane region" description="Helical" evidence="1">
    <location>
        <begin position="327"/>
        <end position="346"/>
    </location>
</feature>
<feature type="transmembrane region" description="Helical" evidence="1">
    <location>
        <begin position="179"/>
        <end position="199"/>
    </location>
</feature>
<feature type="transmembrane region" description="Helical" evidence="1">
    <location>
        <begin position="82"/>
        <end position="100"/>
    </location>
</feature>
<feature type="transmembrane region" description="Helical" evidence="1">
    <location>
        <begin position="275"/>
        <end position="295"/>
    </location>
</feature>
<dbReference type="OrthoDB" id="7832851at2"/>
<keyword evidence="1" id="KW-0812">Transmembrane</keyword>
<comment type="caution">
    <text evidence="2">The sequence shown here is derived from an EMBL/GenBank/DDBJ whole genome shotgun (WGS) entry which is preliminary data.</text>
</comment>
<dbReference type="RefSeq" id="WP_109759884.1">
    <property type="nucleotide sequence ID" value="NZ_CP034588.1"/>
</dbReference>
<evidence type="ECO:0008006" key="4">
    <source>
        <dbReference type="Google" id="ProtNLM"/>
    </source>
</evidence>
<accession>A0A316G5E7</accession>
<feature type="transmembrane region" description="Helical" evidence="1">
    <location>
        <begin position="205"/>
        <end position="226"/>
    </location>
</feature>
<reference evidence="2 3" key="1">
    <citation type="submission" date="2018-05" db="EMBL/GenBank/DDBJ databases">
        <title>Genomic Encyclopedia of Type Strains, Phase IV (KMG-IV): sequencing the most valuable type-strain genomes for metagenomic binning, comparative biology and taxonomic classification.</title>
        <authorList>
            <person name="Goeker M."/>
        </authorList>
    </citation>
    <scope>NUCLEOTIDE SEQUENCE [LARGE SCALE GENOMIC DNA]</scope>
    <source>
        <strain evidence="2 3">DSM 103371</strain>
    </source>
</reference>
<keyword evidence="1" id="KW-1133">Transmembrane helix</keyword>
<evidence type="ECO:0000313" key="3">
    <source>
        <dbReference type="Proteomes" id="UP000245390"/>
    </source>
</evidence>
<sequence length="465" mass="49370">MTRSWGGRTIGILLFVVTGLVICDEWGLATWALDAKPAVTLALIAVYLPQVRASRKAFIIFAALLTVFLAATNPAWRTTVLAALDTTAFIAAFFTALTILKSAAQTSPAIRRAGRFLAGQPPGRRYLALTAGGQAFTLLLNYGSLQLLGAMAVSSAAEEQNPEIRAIRMRRMLLAIERGLISTLPWSPLSFAVAISTATVPGTSWAGILLPSMVTGLIAAGTGWALDTIFKPKVSSSRPTRSAPPEGSWATMAPLALLLAILVVSVGTLHELTSVRIVGLVTVIVPAMATGWMLLQHRHDRPLQSVGRRYKTYFFEELPAFSGEMTLIMMAGYIGTVGAAVLAPVLNDLGLDLSLLPTWVLLVGFVWIIPVLGQLAMNPILAVTLIGPFIPSAETLGVSPTAVVVALTAGWAISGASSPFTATQLLLAHHAGVSAWSVGLRWNGLFTLTCLVLLSAWVLVYAYVF</sequence>
<evidence type="ECO:0000256" key="1">
    <source>
        <dbReference type="SAM" id="Phobius"/>
    </source>
</evidence>
<feature type="transmembrane region" description="Helical" evidence="1">
    <location>
        <begin position="247"/>
        <end position="269"/>
    </location>
</feature>
<organism evidence="2 3">
    <name type="scientific">Silicimonas algicola</name>
    <dbReference type="NCBI Taxonomy" id="1826607"/>
    <lineage>
        <taxon>Bacteria</taxon>
        <taxon>Pseudomonadati</taxon>
        <taxon>Pseudomonadota</taxon>
        <taxon>Alphaproteobacteria</taxon>
        <taxon>Rhodobacterales</taxon>
        <taxon>Paracoccaceae</taxon>
    </lineage>
</organism>
<feature type="transmembrane region" description="Helical" evidence="1">
    <location>
        <begin position="358"/>
        <end position="390"/>
    </location>
</feature>
<feature type="transmembrane region" description="Helical" evidence="1">
    <location>
        <begin position="5"/>
        <end position="22"/>
    </location>
</feature>
<proteinExistence type="predicted"/>
<feature type="transmembrane region" description="Helical" evidence="1">
    <location>
        <begin position="442"/>
        <end position="464"/>
    </location>
</feature>
<keyword evidence="1" id="KW-0472">Membrane</keyword>
<dbReference type="Proteomes" id="UP000245390">
    <property type="component" value="Unassembled WGS sequence"/>
</dbReference>